<name>D4DM64_NEIEG</name>
<reference evidence="1 2" key="1">
    <citation type="submission" date="2010-02" db="EMBL/GenBank/DDBJ databases">
        <authorList>
            <person name="Weinstock G."/>
            <person name="Sodergren E."/>
            <person name="Clifton S."/>
            <person name="Fulton L."/>
            <person name="Fulton B."/>
            <person name="Courtney L."/>
            <person name="Fronick C."/>
            <person name="Harrison M."/>
            <person name="Strong C."/>
            <person name="Farmer C."/>
            <person name="Delahaunty K."/>
            <person name="Markovic C."/>
            <person name="Hall O."/>
            <person name="Minx P."/>
            <person name="Tomlinson C."/>
            <person name="Mitreva M."/>
            <person name="Nelson J."/>
            <person name="Hou S."/>
            <person name="Wollam A."/>
            <person name="Pepin K.H."/>
            <person name="Johnson M."/>
            <person name="Bhonagiri V."/>
            <person name="Zhang X."/>
            <person name="Suruliraj S."/>
            <person name="Warren W."/>
            <person name="Chinwalla A."/>
            <person name="Mardis E.R."/>
            <person name="Wilson R.K."/>
        </authorList>
    </citation>
    <scope>NUCLEOTIDE SEQUENCE [LARGE SCALE GENOMIC DNA]</scope>
    <source>
        <strain evidence="1 2">ATCC 29315</strain>
    </source>
</reference>
<dbReference type="Proteomes" id="UP000005536">
    <property type="component" value="Unassembled WGS sequence"/>
</dbReference>
<dbReference type="AlphaFoldDB" id="D4DM64"/>
<comment type="caution">
    <text evidence="1">The sequence shown here is derived from an EMBL/GenBank/DDBJ whole genome shotgun (WGS) entry which is preliminary data.</text>
</comment>
<organism evidence="1 2">
    <name type="scientific">Neisseria elongata subsp. glycolytica ATCC 29315</name>
    <dbReference type="NCBI Taxonomy" id="546263"/>
    <lineage>
        <taxon>Bacteria</taxon>
        <taxon>Pseudomonadati</taxon>
        <taxon>Pseudomonadota</taxon>
        <taxon>Betaproteobacteria</taxon>
        <taxon>Neisseriales</taxon>
        <taxon>Neisseriaceae</taxon>
        <taxon>Neisseria</taxon>
    </lineage>
</organism>
<accession>D4DM64</accession>
<proteinExistence type="predicted"/>
<protein>
    <submittedName>
        <fullName evidence="1">Uncharacterized protein</fullName>
    </submittedName>
</protein>
<evidence type="ECO:0000313" key="2">
    <source>
        <dbReference type="Proteomes" id="UP000005536"/>
    </source>
</evidence>
<gene>
    <name evidence="1" type="ORF">NEIELOOT_00125</name>
</gene>
<dbReference type="EMBL" id="ADBF01000002">
    <property type="protein sequence ID" value="EFE51167.1"/>
    <property type="molecule type" value="Genomic_DNA"/>
</dbReference>
<evidence type="ECO:0000313" key="1">
    <source>
        <dbReference type="EMBL" id="EFE51167.1"/>
    </source>
</evidence>
<sequence>METNRLQLALKNKNGRRWYVFPPLFWRMPHRQLQKDNDMKPMLYIVLLMAATAAQAASSQEYVFKDQPFESGSLSTDGKDFSINTVGYSGNLCDLGGRLKNNIYRDDGCEIHFAFSGNKVRVTTPETAQEACSKYCGFNAHFADDYYRLPAACTETAAKNSEQRFQTAYRAKQYAQAAQIKQQYLNACNSFMFITEQMRARNDLAVAYKNSGNKTACRAALQPLRRHWNDKAENHSYLYRDDFMKELAAAKFNWKACR</sequence>